<sequence length="151" mass="17431">MEITSEESQMLSSAQSCPSLRWQRDYLKKIELHAIGLNSQVRRVHVAPKSSVRCLEDSHRGPLFAHLEEFLELSWVMYVYPSWALQVTPSCLSLSGQHLRVAISKVSGFGEAPGFQRWAPVWLLWRERLGAVLARHTNVFRSTDFWQHRSI</sequence>
<comment type="caution">
    <text evidence="1">The sequence shown here is derived from an EMBL/GenBank/DDBJ whole genome shotgun (WGS) entry which is preliminary data.</text>
</comment>
<gene>
    <name evidence="1" type="ORF">WMY93_015774</name>
</gene>
<dbReference type="EMBL" id="JBBPFD010000011">
    <property type="protein sequence ID" value="KAK7907162.1"/>
    <property type="molecule type" value="Genomic_DNA"/>
</dbReference>
<proteinExistence type="predicted"/>
<evidence type="ECO:0000313" key="2">
    <source>
        <dbReference type="Proteomes" id="UP001460270"/>
    </source>
</evidence>
<keyword evidence="2" id="KW-1185">Reference proteome</keyword>
<protein>
    <submittedName>
        <fullName evidence="1">Uncharacterized protein</fullName>
    </submittedName>
</protein>
<evidence type="ECO:0000313" key="1">
    <source>
        <dbReference type="EMBL" id="KAK7907162.1"/>
    </source>
</evidence>
<reference evidence="2" key="1">
    <citation type="submission" date="2024-04" db="EMBL/GenBank/DDBJ databases">
        <title>Salinicola lusitanus LLJ914,a marine bacterium isolated from the Okinawa Trough.</title>
        <authorList>
            <person name="Li J."/>
        </authorList>
    </citation>
    <scope>NUCLEOTIDE SEQUENCE [LARGE SCALE GENOMIC DNA]</scope>
</reference>
<organism evidence="1 2">
    <name type="scientific">Mugilogobius chulae</name>
    <name type="common">yellowstripe goby</name>
    <dbReference type="NCBI Taxonomy" id="88201"/>
    <lineage>
        <taxon>Eukaryota</taxon>
        <taxon>Metazoa</taxon>
        <taxon>Chordata</taxon>
        <taxon>Craniata</taxon>
        <taxon>Vertebrata</taxon>
        <taxon>Euteleostomi</taxon>
        <taxon>Actinopterygii</taxon>
        <taxon>Neopterygii</taxon>
        <taxon>Teleostei</taxon>
        <taxon>Neoteleostei</taxon>
        <taxon>Acanthomorphata</taxon>
        <taxon>Gobiaria</taxon>
        <taxon>Gobiiformes</taxon>
        <taxon>Gobioidei</taxon>
        <taxon>Gobiidae</taxon>
        <taxon>Gobionellinae</taxon>
        <taxon>Mugilogobius</taxon>
    </lineage>
</organism>
<name>A0AAW0NTN5_9GOBI</name>
<accession>A0AAW0NTN5</accession>
<dbReference type="Proteomes" id="UP001460270">
    <property type="component" value="Unassembled WGS sequence"/>
</dbReference>
<dbReference type="AlphaFoldDB" id="A0AAW0NTN5"/>